<evidence type="ECO:0000313" key="4">
    <source>
        <dbReference type="EMBL" id="OEK08288.1"/>
    </source>
</evidence>
<proteinExistence type="predicted"/>
<feature type="domain" description="Non-reducing end beta-L-arabinofuranosidase-like GH127 middle" evidence="2">
    <location>
        <begin position="466"/>
        <end position="562"/>
    </location>
</feature>
<protein>
    <submittedName>
        <fullName evidence="4">Uncharacterized protein</fullName>
    </submittedName>
</protein>
<name>A0A1E5TAA8_9FLAO</name>
<dbReference type="PANTHER" id="PTHR43465:SF1">
    <property type="entry name" value="NON-REDUCING END BETA-L-ARABINOFURANOSIDASE"/>
    <property type="match status" value="1"/>
</dbReference>
<dbReference type="InterPro" id="IPR008928">
    <property type="entry name" value="6-hairpin_glycosidase_sf"/>
</dbReference>
<dbReference type="SUPFAM" id="SSF48208">
    <property type="entry name" value="Six-hairpin glycosidases"/>
    <property type="match status" value="1"/>
</dbReference>
<reference evidence="4 5" key="1">
    <citation type="submission" date="2016-05" db="EMBL/GenBank/DDBJ databases">
        <title>Draft Genome Sequence of Algibacter sp. Strain SK-16 Isolated from the Surface Water of Aburatsubo Inlet.</title>
        <authorList>
            <person name="Wong S.-K."/>
            <person name="Yoshizawa S."/>
            <person name="Nakajima Y."/>
            <person name="Ogura Y."/>
            <person name="Tetsuya H."/>
            <person name="Hamasaki K."/>
        </authorList>
    </citation>
    <scope>NUCLEOTIDE SEQUENCE [LARGE SCALE GENOMIC DNA]</scope>
    <source>
        <strain evidence="4 5">SK-16</strain>
    </source>
</reference>
<dbReference type="Pfam" id="PF07944">
    <property type="entry name" value="Beta-AFase-like_GH127_cat"/>
    <property type="match status" value="1"/>
</dbReference>
<dbReference type="Pfam" id="PF20737">
    <property type="entry name" value="Glyco_hydro127C"/>
    <property type="match status" value="1"/>
</dbReference>
<keyword evidence="5" id="KW-1185">Reference proteome</keyword>
<feature type="domain" description="Non-reducing end beta-L-arabinofuranosidase-like GH127 C-terminal" evidence="3">
    <location>
        <begin position="565"/>
        <end position="677"/>
    </location>
</feature>
<dbReference type="Gene3D" id="1.50.10.20">
    <property type="match status" value="1"/>
</dbReference>
<dbReference type="InterPro" id="IPR049174">
    <property type="entry name" value="Beta-AFase-like"/>
</dbReference>
<dbReference type="AlphaFoldDB" id="A0A1E5TAA8"/>
<organism evidence="4 5">
    <name type="scientific">Flavivirga aquatica</name>
    <dbReference type="NCBI Taxonomy" id="1849968"/>
    <lineage>
        <taxon>Bacteria</taxon>
        <taxon>Pseudomonadati</taxon>
        <taxon>Bacteroidota</taxon>
        <taxon>Flavobacteriia</taxon>
        <taxon>Flavobacteriales</taxon>
        <taxon>Flavobacteriaceae</taxon>
        <taxon>Flavivirga</taxon>
    </lineage>
</organism>
<evidence type="ECO:0000259" key="1">
    <source>
        <dbReference type="Pfam" id="PF07944"/>
    </source>
</evidence>
<feature type="domain" description="Non-reducing end beta-L-arabinofuranosidase-like GH127 catalytic" evidence="1">
    <location>
        <begin position="45"/>
        <end position="455"/>
    </location>
</feature>
<dbReference type="EMBL" id="MDJD01000034">
    <property type="protein sequence ID" value="OEK08288.1"/>
    <property type="molecule type" value="Genomic_DNA"/>
</dbReference>
<sequence>MKNLITIISTLLTIGYSHAQLHGIANNSDSPNVKLKSINIGDCVWTEGFWADKFNVCSSTMVPHMGTILKGDTGHAYNNFKIAAGLKEGEAKGKLWHDGDFYKWMESAMYVYAQNKDEKINNELDEIIEVIAKAQEDNGYLSTHIQIRKIEPFSKITNHELYNSGHLLTSACIHNRITGKTNFLNIAIKHADNLYNIFQSPSEELVHFGFNPSQIMGLVELYRTTKDKRYLELSEIFINNRGKEKMKWGTDHSSVPFWFVGDAFQDRTPLREETEAVGHAVLALYLYSGAADVYAETGEKALLDALEKIRASVVDKKMYITGACGQVDHGAYGYGDMVHEAFDADYAMPNASAYCETCANIGNAMFNWRMLGLKGESKYADIMELVMLNSALSGISVDGKNYFYQNPLRAISGKTTVDENDKQAHQIHKQDHQRQAYLDCFCCPPNIVRTIAKVSGWAYSLSKNGVAVNLYGGNKLNTKMLDGSELKLSQSTQYPWKGKINITINKCKKEPFDLMLRIPEWATGSKITVNGMETVSKITPGKFTVINRKWKKGDSVSLDMPMDIKLIGGHSEIEEVRNQVAIKRGPIVYCAESTDLPKYSKILDIYLPQSSELKANYIPNLLGGVTTISGDIKLRKEKTNGMYYEVKKPEWETVKTKFIPYFSWANRGLSEMTVWLPIIWE</sequence>
<dbReference type="RefSeq" id="WP_069829797.1">
    <property type="nucleotide sequence ID" value="NZ_MDJD01000034.1"/>
</dbReference>
<dbReference type="InterPro" id="IPR049046">
    <property type="entry name" value="Beta-AFase-like_GH127_middle"/>
</dbReference>
<dbReference type="Proteomes" id="UP000095713">
    <property type="component" value="Unassembled WGS sequence"/>
</dbReference>
<evidence type="ECO:0000259" key="2">
    <source>
        <dbReference type="Pfam" id="PF20736"/>
    </source>
</evidence>
<dbReference type="InterPro" id="IPR012878">
    <property type="entry name" value="Beta-AFase-like_GH127_cat"/>
</dbReference>
<dbReference type="OrthoDB" id="9757939at2"/>
<accession>A0A1E5TAA8</accession>
<comment type="caution">
    <text evidence="4">The sequence shown here is derived from an EMBL/GenBank/DDBJ whole genome shotgun (WGS) entry which is preliminary data.</text>
</comment>
<dbReference type="GO" id="GO:0005975">
    <property type="term" value="P:carbohydrate metabolic process"/>
    <property type="evidence" value="ECO:0007669"/>
    <property type="project" value="InterPro"/>
</dbReference>
<dbReference type="InterPro" id="IPR049049">
    <property type="entry name" value="Beta-AFase-like_GH127_C"/>
</dbReference>
<evidence type="ECO:0000313" key="5">
    <source>
        <dbReference type="Proteomes" id="UP000095713"/>
    </source>
</evidence>
<dbReference type="Pfam" id="PF20736">
    <property type="entry name" value="Glyco_hydro127M"/>
    <property type="match status" value="1"/>
</dbReference>
<gene>
    <name evidence="4" type="ORF">A8C32_02195</name>
</gene>
<dbReference type="PANTHER" id="PTHR43465">
    <property type="entry name" value="DUF1680 DOMAIN PROTEIN (AFU_ORTHOLOGUE AFUA_1G08910)"/>
    <property type="match status" value="1"/>
</dbReference>
<evidence type="ECO:0000259" key="3">
    <source>
        <dbReference type="Pfam" id="PF20737"/>
    </source>
</evidence>
<dbReference type="STRING" id="1849968.A8C32_02195"/>